<dbReference type="SMART" id="SM00965">
    <property type="entry name" value="STN"/>
    <property type="match status" value="1"/>
</dbReference>
<keyword evidence="2 7" id="KW-0813">Transport</keyword>
<dbReference type="GO" id="GO:0009279">
    <property type="term" value="C:cell outer membrane"/>
    <property type="evidence" value="ECO:0007669"/>
    <property type="project" value="UniProtKB-SubCell"/>
</dbReference>
<dbReference type="InterPro" id="IPR023996">
    <property type="entry name" value="TonB-dep_OMP_SusC/RagA"/>
</dbReference>
<dbReference type="Pfam" id="PF07660">
    <property type="entry name" value="STN"/>
    <property type="match status" value="1"/>
</dbReference>
<dbReference type="Proteomes" id="UP000286063">
    <property type="component" value="Unassembled WGS sequence"/>
</dbReference>
<dbReference type="Gene3D" id="2.40.170.20">
    <property type="entry name" value="TonB-dependent receptor, beta-barrel domain"/>
    <property type="match status" value="1"/>
</dbReference>
<sequence>MKKKWRNSDFCRRKLPRMFIIMKTWFVLLFVCTMHLSASNLYSQQKKMDISMKNASLVDVFRYIRQNSDYTFVYDSDAVKQMKTVSLDMKNVAIEEILEQCFKGSPFVYLIEGNLVIIKEQKGEQQQAKSVRVKGFVYDTKKQPMPGVTVKVVGLPVGTATTEKGWFAIDLPLQKGALEFSFVGFKKKQVEFTEKTDTLRIVLEEDVSDLDEVVVRAYGTQNKREVVSAISSVKAEEMKELPTASIVNMLQGRLAGVNIMNQSGAPGSASVVAVRGFNSLLTKGASDGQPLYVVDGVPMHSFVSPVTGTNTMADLDPSMIESVEVLKDAAAASIYGSRAGNGVILITTKKGRAGETKFSANVSYSASQLMSYPVQTGGRMERWLEILIKRNTVTSGYDSKIPGNVYPISYTDVYRNKKGTYDAFWGNGTGKVNVPDELQDSLNPFYNNQTNWWKYVFKTGKILNANVQAAGGSQRFSYMTGVGYYAETGIMNRSSYKRFNVISNLSATPSELLRLDVRLYGAYMDKSRNTNNALSHNRFETMTANPSKQSTLLPANKAGVEAWLEKMNSTVDKSDDYRGMGSVYLELKPVKGLTLSAKGSVDFSQGNQNVFTPSTFDKQWHENRSEGDVLRTIAVSNEELIRYNASFKEKHNLDILLGFNAERNAVHAIGGWGKGSVSDYVYYYNPNLTVDAKNYGTSMAERWKATRSYESSFTEKTMVSYFGRIGYNYKQRYLVEATFRRDGSSTFGEDNKWANFPSVAAGWAFSEERFMKWADWLDWGKVRASYGTSGQVFTDAYLAHGLMRVIAGPFMGASGATVNTAISPDLTWEKTEQYNIGLDLDMFDYRFKVKLDYYYKYTSSLIYNVPLPATILISSKRTENAMAISNEGIELEAELDIFRQSAVSWRMKLNASRNWNRFEKAYNGKDPEGLVIGRPVYGIYAYVSEGFYESDEEVPVYYDIFGNKKYFNNVAYESPTSGLVGQYKLKDLNGDNYLSDLDKYYVGTPQPIAYGGWINEVKWKWFDLNVLFNFALGRKMVNASKYSLYSGPKFADLRELDFWEKPGDHADLAKIGLKSEIMVDNHIEKVHSVSLKQLTIGGELPKGIAKKVGLKGARLFLTGENLFFLSNYSGDNPEVIDVYQGVDYGNSYPLPRKWTVGLTLSF</sequence>
<dbReference type="InterPro" id="IPR037066">
    <property type="entry name" value="Plug_dom_sf"/>
</dbReference>
<dbReference type="InterPro" id="IPR023997">
    <property type="entry name" value="TonB-dep_OMP_SusC/RagA_CS"/>
</dbReference>
<dbReference type="OrthoDB" id="9768177at2"/>
<dbReference type="Pfam" id="PF07715">
    <property type="entry name" value="Plug"/>
    <property type="match status" value="1"/>
</dbReference>
<proteinExistence type="inferred from homology"/>
<keyword evidence="6 7" id="KW-0998">Cell outer membrane</keyword>
<dbReference type="InterPro" id="IPR012910">
    <property type="entry name" value="Plug_dom"/>
</dbReference>
<evidence type="ECO:0000313" key="9">
    <source>
        <dbReference type="EMBL" id="RGY17597.1"/>
    </source>
</evidence>
<name>A0A413IN81_9BACT</name>
<comment type="subcellular location">
    <subcellularLocation>
        <location evidence="1 7">Cell outer membrane</location>
        <topology evidence="1 7">Multi-pass membrane protein</topology>
    </subcellularLocation>
</comment>
<evidence type="ECO:0000256" key="4">
    <source>
        <dbReference type="ARBA" id="ARBA00022692"/>
    </source>
</evidence>
<feature type="domain" description="Secretin/TonB short N-terminal" evidence="8">
    <location>
        <begin position="70"/>
        <end position="121"/>
    </location>
</feature>
<comment type="caution">
    <text evidence="9">The sequence shown here is derived from an EMBL/GenBank/DDBJ whole genome shotgun (WGS) entry which is preliminary data.</text>
</comment>
<dbReference type="NCBIfam" id="TIGR04057">
    <property type="entry name" value="SusC_RagA_signa"/>
    <property type="match status" value="1"/>
</dbReference>
<evidence type="ECO:0000256" key="3">
    <source>
        <dbReference type="ARBA" id="ARBA00022452"/>
    </source>
</evidence>
<evidence type="ECO:0000313" key="10">
    <source>
        <dbReference type="Proteomes" id="UP000286063"/>
    </source>
</evidence>
<evidence type="ECO:0000259" key="8">
    <source>
        <dbReference type="SMART" id="SM00965"/>
    </source>
</evidence>
<dbReference type="SUPFAM" id="SSF56935">
    <property type="entry name" value="Porins"/>
    <property type="match status" value="1"/>
</dbReference>
<dbReference type="PROSITE" id="PS52016">
    <property type="entry name" value="TONB_DEPENDENT_REC_3"/>
    <property type="match status" value="1"/>
</dbReference>
<dbReference type="InterPro" id="IPR008969">
    <property type="entry name" value="CarboxyPept-like_regulatory"/>
</dbReference>
<dbReference type="InterPro" id="IPR039426">
    <property type="entry name" value="TonB-dep_rcpt-like"/>
</dbReference>
<evidence type="ECO:0000256" key="5">
    <source>
        <dbReference type="ARBA" id="ARBA00023136"/>
    </source>
</evidence>
<dbReference type="InterPro" id="IPR036942">
    <property type="entry name" value="Beta-barrel_TonB_sf"/>
</dbReference>
<keyword evidence="3 7" id="KW-1134">Transmembrane beta strand</keyword>
<dbReference type="NCBIfam" id="TIGR04056">
    <property type="entry name" value="OMP_RagA_SusC"/>
    <property type="match status" value="1"/>
</dbReference>
<protein>
    <submittedName>
        <fullName evidence="9">SusC/RagA family TonB-linked outer membrane protein</fullName>
    </submittedName>
</protein>
<dbReference type="InterPro" id="IPR011662">
    <property type="entry name" value="Secretin/TonB_short_N"/>
</dbReference>
<comment type="similarity">
    <text evidence="7">Belongs to the TonB-dependent receptor family.</text>
</comment>
<keyword evidence="4 7" id="KW-0812">Transmembrane</keyword>
<evidence type="ECO:0000256" key="6">
    <source>
        <dbReference type="ARBA" id="ARBA00023237"/>
    </source>
</evidence>
<evidence type="ECO:0000256" key="7">
    <source>
        <dbReference type="PROSITE-ProRule" id="PRU01360"/>
    </source>
</evidence>
<evidence type="ECO:0000256" key="1">
    <source>
        <dbReference type="ARBA" id="ARBA00004571"/>
    </source>
</evidence>
<dbReference type="AlphaFoldDB" id="A0A413IN81"/>
<dbReference type="Pfam" id="PF13715">
    <property type="entry name" value="CarbopepD_reg_2"/>
    <property type="match status" value="1"/>
</dbReference>
<organism evidence="9 10">
    <name type="scientific">Butyricimonas virosa</name>
    <dbReference type="NCBI Taxonomy" id="544645"/>
    <lineage>
        <taxon>Bacteria</taxon>
        <taxon>Pseudomonadati</taxon>
        <taxon>Bacteroidota</taxon>
        <taxon>Bacteroidia</taxon>
        <taxon>Bacteroidales</taxon>
        <taxon>Odoribacteraceae</taxon>
        <taxon>Butyricimonas</taxon>
    </lineage>
</organism>
<keyword evidence="5 7" id="KW-0472">Membrane</keyword>
<accession>A0A413IN81</accession>
<reference evidence="9 10" key="1">
    <citation type="submission" date="2018-08" db="EMBL/GenBank/DDBJ databases">
        <title>A genome reference for cultivated species of the human gut microbiota.</title>
        <authorList>
            <person name="Zou Y."/>
            <person name="Xue W."/>
            <person name="Luo G."/>
        </authorList>
    </citation>
    <scope>NUCLEOTIDE SEQUENCE [LARGE SCALE GENOMIC DNA]</scope>
    <source>
        <strain evidence="9 10">OF02-7</strain>
    </source>
</reference>
<gene>
    <name evidence="9" type="ORF">DXA50_09755</name>
</gene>
<dbReference type="EMBL" id="QSCR01000015">
    <property type="protein sequence ID" value="RGY17597.1"/>
    <property type="molecule type" value="Genomic_DNA"/>
</dbReference>
<evidence type="ECO:0000256" key="2">
    <source>
        <dbReference type="ARBA" id="ARBA00022448"/>
    </source>
</evidence>
<dbReference type="Gene3D" id="2.60.40.1120">
    <property type="entry name" value="Carboxypeptidase-like, regulatory domain"/>
    <property type="match status" value="1"/>
</dbReference>
<dbReference type="Gene3D" id="2.170.130.10">
    <property type="entry name" value="TonB-dependent receptor, plug domain"/>
    <property type="match status" value="1"/>
</dbReference>
<dbReference type="SUPFAM" id="SSF49464">
    <property type="entry name" value="Carboxypeptidase regulatory domain-like"/>
    <property type="match status" value="1"/>
</dbReference>